<dbReference type="Pfam" id="PF07726">
    <property type="entry name" value="AAA_3"/>
    <property type="match status" value="1"/>
</dbReference>
<accession>A0A2R7Y8J7</accession>
<evidence type="ECO:0000313" key="3">
    <source>
        <dbReference type="EMBL" id="PUA33853.1"/>
    </source>
</evidence>
<evidence type="ECO:0000259" key="2">
    <source>
        <dbReference type="Pfam" id="PF17863"/>
    </source>
</evidence>
<dbReference type="Pfam" id="PF17863">
    <property type="entry name" value="AAA_lid_2"/>
    <property type="match status" value="1"/>
</dbReference>
<dbReference type="InterPro" id="IPR011703">
    <property type="entry name" value="ATPase_AAA-3"/>
</dbReference>
<dbReference type="PANTHER" id="PTHR42759:SF1">
    <property type="entry name" value="MAGNESIUM-CHELATASE SUBUNIT CHLD"/>
    <property type="match status" value="1"/>
</dbReference>
<evidence type="ECO:0008006" key="5">
    <source>
        <dbReference type="Google" id="ProtNLM"/>
    </source>
</evidence>
<dbReference type="InterPro" id="IPR041628">
    <property type="entry name" value="ChlI/MoxR_AAA_lid"/>
</dbReference>
<dbReference type="CDD" id="cd00009">
    <property type="entry name" value="AAA"/>
    <property type="match status" value="1"/>
</dbReference>
<gene>
    <name evidence="3" type="ORF">B7O98_00060</name>
</gene>
<dbReference type="PIRSF" id="PIRSF002849">
    <property type="entry name" value="AAA_ATPase_chaperone_MoxR_prd"/>
    <property type="match status" value="1"/>
</dbReference>
<dbReference type="PANTHER" id="PTHR42759">
    <property type="entry name" value="MOXR FAMILY PROTEIN"/>
    <property type="match status" value="1"/>
</dbReference>
<evidence type="ECO:0000313" key="4">
    <source>
        <dbReference type="Proteomes" id="UP000244093"/>
    </source>
</evidence>
<evidence type="ECO:0000259" key="1">
    <source>
        <dbReference type="Pfam" id="PF07726"/>
    </source>
</evidence>
<dbReference type="GO" id="GO:0005524">
    <property type="term" value="F:ATP binding"/>
    <property type="evidence" value="ECO:0007669"/>
    <property type="project" value="InterPro"/>
</dbReference>
<sequence length="317" mass="35208">MSDEVSKWSTLLKEAIDLISSFVVGKREEIKLMLATLVAGGHVLIEGPPGAGKTLTCKALAKVVGGDYRRVQGNPDILPSDIVGFYIHTLNGSKTFVKGPIFTNILQVDDLNRIPTRAQSALLQAMAEYQVSVEGDTYHVERPFHVFATIIPPEIEVGVFKVVLGLIDRFWVVVPTEYVGRDSELEIVGRSDELYLTSVEGLKSLITPKELRSLQDSLGGLIYVDQRIVNYITEIVVSLRKHKDVLYGPSHRGSIYLYRLSKAHALIEGRDYVIPDDVKFLSKYVLPHRIMLRPEAVGKTALDVVNEVLNSVSVPKE</sequence>
<proteinExistence type="predicted"/>
<feature type="domain" description="ChlI/MoxR AAA lid" evidence="2">
    <location>
        <begin position="240"/>
        <end position="307"/>
    </location>
</feature>
<comment type="caution">
    <text evidence="3">The sequence shown here is derived from an EMBL/GenBank/DDBJ whole genome shotgun (WGS) entry which is preliminary data.</text>
</comment>
<dbReference type="Proteomes" id="UP000244093">
    <property type="component" value="Unassembled WGS sequence"/>
</dbReference>
<dbReference type="AlphaFoldDB" id="A0A2R7Y8J7"/>
<organism evidence="3 4">
    <name type="scientific">Zestosphaera tikiterensis</name>
    <dbReference type="NCBI Taxonomy" id="1973259"/>
    <lineage>
        <taxon>Archaea</taxon>
        <taxon>Thermoproteota</taxon>
        <taxon>Thermoprotei</taxon>
        <taxon>Desulfurococcales</taxon>
        <taxon>Desulfurococcaceae</taxon>
        <taxon>Zestosphaera</taxon>
    </lineage>
</organism>
<feature type="domain" description="ATPase AAA-3" evidence="1">
    <location>
        <begin position="42"/>
        <end position="171"/>
    </location>
</feature>
<dbReference type="Gene3D" id="3.40.50.300">
    <property type="entry name" value="P-loop containing nucleotide triphosphate hydrolases"/>
    <property type="match status" value="1"/>
</dbReference>
<dbReference type="InterPro" id="IPR027417">
    <property type="entry name" value="P-loop_NTPase"/>
</dbReference>
<dbReference type="SUPFAM" id="SSF52540">
    <property type="entry name" value="P-loop containing nucleoside triphosphate hydrolases"/>
    <property type="match status" value="1"/>
</dbReference>
<dbReference type="Gene3D" id="1.10.8.80">
    <property type="entry name" value="Magnesium chelatase subunit I, C-Terminal domain"/>
    <property type="match status" value="1"/>
</dbReference>
<protein>
    <recommendedName>
        <fullName evidence="5">Magnesium chelatase</fullName>
    </recommendedName>
</protein>
<name>A0A2R7Y8J7_9CREN</name>
<dbReference type="InterPro" id="IPR050764">
    <property type="entry name" value="CbbQ/NirQ/NorQ/GpvN"/>
</dbReference>
<dbReference type="EMBL" id="NBVN01000001">
    <property type="protein sequence ID" value="PUA33853.1"/>
    <property type="molecule type" value="Genomic_DNA"/>
</dbReference>
<dbReference type="GO" id="GO:0016887">
    <property type="term" value="F:ATP hydrolysis activity"/>
    <property type="evidence" value="ECO:0007669"/>
    <property type="project" value="InterPro"/>
</dbReference>
<reference evidence="3 4" key="1">
    <citation type="journal article" date="2018" name="Syst. Appl. Microbiol.">
        <title>A new symbiotic nanoarchaeote (Candidatus Nanoclepta minutus) and its host (Zestosphaera tikiterensis gen. nov., sp. nov.) from a New Zealand hot spring.</title>
        <authorList>
            <person name="St John E."/>
            <person name="Liu Y."/>
            <person name="Podar M."/>
            <person name="Stott M.B."/>
            <person name="Meneghin J."/>
            <person name="Chen Z."/>
            <person name="Lagutin K."/>
            <person name="Mitchell K."/>
            <person name="Reysenbach A.L."/>
        </authorList>
    </citation>
    <scope>NUCLEOTIDE SEQUENCE [LARGE SCALE GENOMIC DNA]</scope>
    <source>
        <strain evidence="3">NZ3</strain>
    </source>
</reference>